<name>A0A381Q4J4_9ZZZZ</name>
<dbReference type="EMBL" id="UINC01001205">
    <property type="protein sequence ID" value="SUZ74266.1"/>
    <property type="molecule type" value="Genomic_DNA"/>
</dbReference>
<evidence type="ECO:0000313" key="1">
    <source>
        <dbReference type="EMBL" id="SUZ74266.1"/>
    </source>
</evidence>
<protein>
    <submittedName>
        <fullName evidence="1">Uncharacterized protein</fullName>
    </submittedName>
</protein>
<gene>
    <name evidence="1" type="ORF">METZ01_LOCUS27120</name>
</gene>
<accession>A0A381Q4J4</accession>
<proteinExistence type="predicted"/>
<organism evidence="1">
    <name type="scientific">marine metagenome</name>
    <dbReference type="NCBI Taxonomy" id="408172"/>
    <lineage>
        <taxon>unclassified sequences</taxon>
        <taxon>metagenomes</taxon>
        <taxon>ecological metagenomes</taxon>
    </lineage>
</organism>
<sequence length="26" mass="2925">MGRSTSISEILFDLRAKILAKDLVFT</sequence>
<reference evidence="1" key="1">
    <citation type="submission" date="2018-05" db="EMBL/GenBank/DDBJ databases">
        <authorList>
            <person name="Lanie J.A."/>
            <person name="Ng W.-L."/>
            <person name="Kazmierczak K.M."/>
            <person name="Andrzejewski T.M."/>
            <person name="Davidsen T.M."/>
            <person name="Wayne K.J."/>
            <person name="Tettelin H."/>
            <person name="Glass J.I."/>
            <person name="Rusch D."/>
            <person name="Podicherti R."/>
            <person name="Tsui H.-C.T."/>
            <person name="Winkler M.E."/>
        </authorList>
    </citation>
    <scope>NUCLEOTIDE SEQUENCE</scope>
</reference>
<dbReference type="AlphaFoldDB" id="A0A381Q4J4"/>